<keyword evidence="2 6" id="KW-0418">Kinase</keyword>
<keyword evidence="7" id="KW-1185">Reference proteome</keyword>
<name>A0ABT9DAT4_9CELL</name>
<dbReference type="InterPro" id="IPR000014">
    <property type="entry name" value="PAS"/>
</dbReference>
<dbReference type="EMBL" id="JAUQYP010000001">
    <property type="protein sequence ID" value="MDO8108017.1"/>
    <property type="molecule type" value="Genomic_DNA"/>
</dbReference>
<comment type="caution">
    <text evidence="6">The sequence shown here is derived from an EMBL/GenBank/DDBJ whole genome shotgun (WGS) entry which is preliminary data.</text>
</comment>
<protein>
    <submittedName>
        <fullName evidence="6">Histidine kinase</fullName>
    </submittedName>
</protein>
<dbReference type="Pfam" id="PF07730">
    <property type="entry name" value="HisKA_3"/>
    <property type="match status" value="1"/>
</dbReference>
<dbReference type="Gene3D" id="3.30.565.10">
    <property type="entry name" value="Histidine kinase-like ATPase, C-terminal domain"/>
    <property type="match status" value="1"/>
</dbReference>
<keyword evidence="3" id="KW-0902">Two-component regulatory system</keyword>
<proteinExistence type="predicted"/>
<dbReference type="InterPro" id="IPR036890">
    <property type="entry name" value="HATPase_C_sf"/>
</dbReference>
<feature type="compositionally biased region" description="Low complexity" evidence="4">
    <location>
        <begin position="1"/>
        <end position="19"/>
    </location>
</feature>
<keyword evidence="1" id="KW-0808">Transferase</keyword>
<dbReference type="InterPro" id="IPR003594">
    <property type="entry name" value="HATPase_dom"/>
</dbReference>
<dbReference type="CDD" id="cd16917">
    <property type="entry name" value="HATPase_UhpB-NarQ-NarX-like"/>
    <property type="match status" value="1"/>
</dbReference>
<dbReference type="RefSeq" id="WP_304601607.1">
    <property type="nucleotide sequence ID" value="NZ_JAUQYO010000001.1"/>
</dbReference>
<dbReference type="InterPro" id="IPR011712">
    <property type="entry name" value="Sig_transdc_His_kin_sub3_dim/P"/>
</dbReference>
<dbReference type="Pfam" id="PF13492">
    <property type="entry name" value="GAF_3"/>
    <property type="match status" value="1"/>
</dbReference>
<accession>A0ABT9DAT4</accession>
<dbReference type="Pfam" id="PF13188">
    <property type="entry name" value="PAS_8"/>
    <property type="match status" value="1"/>
</dbReference>
<evidence type="ECO:0000259" key="5">
    <source>
        <dbReference type="PROSITE" id="PS50112"/>
    </source>
</evidence>
<organism evidence="6 7">
    <name type="scientific">Actinotalea lenta</name>
    <dbReference type="NCBI Taxonomy" id="3064654"/>
    <lineage>
        <taxon>Bacteria</taxon>
        <taxon>Bacillati</taxon>
        <taxon>Actinomycetota</taxon>
        <taxon>Actinomycetes</taxon>
        <taxon>Micrococcales</taxon>
        <taxon>Cellulomonadaceae</taxon>
        <taxon>Actinotalea</taxon>
    </lineage>
</organism>
<evidence type="ECO:0000256" key="3">
    <source>
        <dbReference type="ARBA" id="ARBA00023012"/>
    </source>
</evidence>
<dbReference type="PANTHER" id="PTHR24421:SF61">
    <property type="entry name" value="OXYGEN SENSOR HISTIDINE KINASE NREB"/>
    <property type="match status" value="1"/>
</dbReference>
<feature type="region of interest" description="Disordered" evidence="4">
    <location>
        <begin position="1"/>
        <end position="23"/>
    </location>
</feature>
<reference evidence="6 7" key="1">
    <citation type="submission" date="2023-07" db="EMBL/GenBank/DDBJ databases">
        <title>Description of novel actinomycetes strains, isolated from tidal flat sediment.</title>
        <authorList>
            <person name="Lu C."/>
        </authorList>
    </citation>
    <scope>NUCLEOTIDE SEQUENCE [LARGE SCALE GENOMIC DNA]</scope>
    <source>
        <strain evidence="6 7">SYSU T00b441</strain>
    </source>
</reference>
<gene>
    <name evidence="6" type="ORF">Q6348_12500</name>
</gene>
<feature type="domain" description="PAS" evidence="5">
    <location>
        <begin position="18"/>
        <end position="76"/>
    </location>
</feature>
<evidence type="ECO:0000313" key="6">
    <source>
        <dbReference type="EMBL" id="MDO8108017.1"/>
    </source>
</evidence>
<dbReference type="SUPFAM" id="SSF55781">
    <property type="entry name" value="GAF domain-like"/>
    <property type="match status" value="1"/>
</dbReference>
<evidence type="ECO:0000313" key="7">
    <source>
        <dbReference type="Proteomes" id="UP001232536"/>
    </source>
</evidence>
<dbReference type="SUPFAM" id="SSF55874">
    <property type="entry name" value="ATPase domain of HSP90 chaperone/DNA topoisomerase II/histidine kinase"/>
    <property type="match status" value="1"/>
</dbReference>
<dbReference type="Gene3D" id="3.30.450.40">
    <property type="match status" value="1"/>
</dbReference>
<dbReference type="PANTHER" id="PTHR24421">
    <property type="entry name" value="NITRATE/NITRITE SENSOR PROTEIN NARX-RELATED"/>
    <property type="match status" value="1"/>
</dbReference>
<dbReference type="Gene3D" id="1.20.5.1930">
    <property type="match status" value="1"/>
</dbReference>
<feature type="compositionally biased region" description="Pro residues" evidence="4">
    <location>
        <begin position="80"/>
        <end position="94"/>
    </location>
</feature>
<feature type="region of interest" description="Disordered" evidence="4">
    <location>
        <begin position="231"/>
        <end position="253"/>
    </location>
</feature>
<sequence>MTDPADPAARRTPAPGRTDVPYRSAFERAPIGIAVVTVDRAGADRVVHANAALSELLGLPGTELRGTQLSRSLADLAPAPGAPRPLGPPTDRPLPPGPVVTRLISGSGAAQWVQLRTVVLEDAPSPLMLVYLDLATEHRELVLQARRDAVLRLLAAVTTEALEGRPVADILQHFVEQVARAFHSQDVILGFPDEDGLYHPRAATGPVGRAVLTGQVPIDQEAARRLASMTAGGLASPGGERHSDEGLTGPRATTVLPLRGLGTGLLTAARLPGEPDYDEDEVSLLSTAGRQVALTIELAAARTDRDQLAVLRDRERIARDLHDTVVQDLLALGMQLSRLLADTGLGSDTADVLGSLDRAVQQLRTLVPVSAPAAAANLRDALLDVVASAATSLGHPPDVSVRGSFDLVPPSLDHHVLAVLREALSNVARHAHATRTRVSVTVDAERIRLTVEDDGCGLRPSTGYGQGLANIRARAVEVGGHVRWSRGPLGGTLVTWSCPLNRT</sequence>
<dbReference type="SMART" id="SM00387">
    <property type="entry name" value="HATPase_c"/>
    <property type="match status" value="1"/>
</dbReference>
<dbReference type="InterPro" id="IPR003018">
    <property type="entry name" value="GAF"/>
</dbReference>
<dbReference type="InterPro" id="IPR029016">
    <property type="entry name" value="GAF-like_dom_sf"/>
</dbReference>
<feature type="region of interest" description="Disordered" evidence="4">
    <location>
        <begin position="75"/>
        <end position="94"/>
    </location>
</feature>
<evidence type="ECO:0000256" key="1">
    <source>
        <dbReference type="ARBA" id="ARBA00022679"/>
    </source>
</evidence>
<dbReference type="Proteomes" id="UP001232536">
    <property type="component" value="Unassembled WGS sequence"/>
</dbReference>
<dbReference type="Pfam" id="PF02518">
    <property type="entry name" value="HATPase_c"/>
    <property type="match status" value="1"/>
</dbReference>
<evidence type="ECO:0000256" key="4">
    <source>
        <dbReference type="SAM" id="MobiDB-lite"/>
    </source>
</evidence>
<dbReference type="GO" id="GO:0016301">
    <property type="term" value="F:kinase activity"/>
    <property type="evidence" value="ECO:0007669"/>
    <property type="project" value="UniProtKB-KW"/>
</dbReference>
<dbReference type="PROSITE" id="PS50112">
    <property type="entry name" value="PAS"/>
    <property type="match status" value="1"/>
</dbReference>
<evidence type="ECO:0000256" key="2">
    <source>
        <dbReference type="ARBA" id="ARBA00022777"/>
    </source>
</evidence>
<dbReference type="InterPro" id="IPR050482">
    <property type="entry name" value="Sensor_HK_TwoCompSys"/>
</dbReference>